<name>A0A248LEV7_9NEIS</name>
<accession>A0A248LEV7</accession>
<reference evidence="2" key="1">
    <citation type="submission" date="2017-06" db="EMBL/GenBank/DDBJ databases">
        <title>Whole genome sequence of Laribacter hongkongensis LHGZ1.</title>
        <authorList>
            <person name="Chen D."/>
            <person name="Wu H."/>
            <person name="Chen J."/>
        </authorList>
    </citation>
    <scope>NUCLEOTIDE SEQUENCE [LARGE SCALE GENOMIC DNA]</scope>
    <source>
        <strain evidence="2">LHGZ1</strain>
    </source>
</reference>
<evidence type="ECO:0000313" key="1">
    <source>
        <dbReference type="EMBL" id="ASJ22926.1"/>
    </source>
</evidence>
<organism evidence="1 2">
    <name type="scientific">Laribacter hongkongensis</name>
    <dbReference type="NCBI Taxonomy" id="168471"/>
    <lineage>
        <taxon>Bacteria</taxon>
        <taxon>Pseudomonadati</taxon>
        <taxon>Pseudomonadota</taxon>
        <taxon>Betaproteobacteria</taxon>
        <taxon>Neisseriales</taxon>
        <taxon>Aquaspirillaceae</taxon>
        <taxon>Laribacter</taxon>
    </lineage>
</organism>
<dbReference type="EMBL" id="CP022115">
    <property type="protein sequence ID" value="ASJ22926.1"/>
    <property type="molecule type" value="Genomic_DNA"/>
</dbReference>
<dbReference type="AlphaFoldDB" id="A0A248LEV7"/>
<sequence>MAASCTATCAHRADAATTGTGPWRRRPVMRQGPVPARQVYQAATQAFAAPRRVAACPARQDGTASTFTHRGPYRL</sequence>
<gene>
    <name evidence="1" type="ORF">LHGZ1_0095</name>
</gene>
<dbReference type="Proteomes" id="UP000197424">
    <property type="component" value="Chromosome"/>
</dbReference>
<protein>
    <submittedName>
        <fullName evidence="1">Uncharacterized protein</fullName>
    </submittedName>
</protein>
<proteinExistence type="predicted"/>
<evidence type="ECO:0000313" key="2">
    <source>
        <dbReference type="Proteomes" id="UP000197424"/>
    </source>
</evidence>